<dbReference type="PROSITE" id="PS00455">
    <property type="entry name" value="AMP_BINDING"/>
    <property type="match status" value="1"/>
</dbReference>
<sequence length="946" mass="108881">MEILKRLQYHVEKYPNKSVLISKEYSLTFSEIENISNYIAGKIISGSVKSVIPFVVKDTVYVLPIVLGILKSGKIPLPLIQGIDFTKAIERVQDVDFDMVLTDFLLDNQVVDLNIFCIGNLNFIKKSKYPYYPVVSDDNLTYIICTSGTTGIPKKVFLTEDNICWLLDEFYKIVNFGTNSKFLFTTPYTFDVSLTEILAPVFTGGTLICIDVNVQTLKEMSSVIKKYSITHLSCPPSLAEMLLETAGENIFEGLQSLSIAGEEFSVNLSKKLKRTIEKGCEVYNFYGPSETTIYATYYLVKGDEKDHVPIGKPIPGAKIKVLPQKEENSNGGELAIGGKGVSRGYLLQPNLSENRFKVLDESRFYLSGDFVYYNENLDLVFEGRKDSQIKINGIRLEIEELNSIVSSIEKVLSTKIVYSNKVLYIFYKSEFDCSKLITESLPSYLKPKIIKVDEYLFTFNRKLDVKRMIEAYYNKKDDLERTVKIKEKDILNKINEIVVKYGVLSINELDSLDTVRFFLDIEEEFKIKIDSASLVSLNDTEKILLYIKEFENNLGDTKEPTVVRKYQKETDILNLKIKLEQIDLDTNAVEIPLTCTQKKLKNSPGIPIIHCEFRVNEVNTHVYHRVVDVVSKISKRIDLLRTFIVRDGNNVTFKRMEYGKIIPTVVVFQNFLSDDQMVNILKEQPITPVPVAVISLEQKIVRFYFFYHSIDASSLNMLSKMLNNLYEGTLLEDDIPISSFYNYINFINQKTSNIKIKDCLDLIPREEGEVAIYNEEEVFVTTIQIDSEKNKDVNIYSVFRICQHILKYQNSNNIVVSISYNFRDFRGFDASHTIGDVHTKIPIIIKRDEDYTIFENRFKKILASYAEGLDIRCRVFSVSPQTNSIEEKELLQRWNNISLSFNYIGEVLDPDEVVKNYREGNFSNRSVILFSNKEKMYYIMKGYCFK</sequence>
<dbReference type="AlphaFoldDB" id="A0A9X1BC41"/>
<dbReference type="InterPro" id="IPR000873">
    <property type="entry name" value="AMP-dep_synth/lig_dom"/>
</dbReference>
<dbReference type="EMBL" id="CP072329">
    <property type="protein sequence ID" value="QUB39776.1"/>
    <property type="molecule type" value="Genomic_DNA"/>
</dbReference>
<dbReference type="GO" id="GO:0043041">
    <property type="term" value="P:amino acid activation for nonribosomal peptide biosynthetic process"/>
    <property type="evidence" value="ECO:0007669"/>
    <property type="project" value="TreeGrafter"/>
</dbReference>
<dbReference type="GO" id="GO:0005737">
    <property type="term" value="C:cytoplasm"/>
    <property type="evidence" value="ECO:0007669"/>
    <property type="project" value="TreeGrafter"/>
</dbReference>
<dbReference type="Gene3D" id="3.40.50.12780">
    <property type="entry name" value="N-terminal domain of ligase-like"/>
    <property type="match status" value="1"/>
</dbReference>
<dbReference type="InterPro" id="IPR036736">
    <property type="entry name" value="ACP-like_sf"/>
</dbReference>
<dbReference type="EMBL" id="MRXX01000001">
    <property type="protein sequence ID" value="MBK4778745.1"/>
    <property type="molecule type" value="Genomic_DNA"/>
</dbReference>
<dbReference type="InterPro" id="IPR042099">
    <property type="entry name" value="ANL_N_sf"/>
</dbReference>
<keyword evidence="5" id="KW-1185">Reference proteome</keyword>
<feature type="coiled-coil region" evidence="1">
    <location>
        <begin position="469"/>
        <end position="496"/>
    </location>
</feature>
<dbReference type="InterPro" id="IPR020845">
    <property type="entry name" value="AMP-binding_CS"/>
</dbReference>
<gene>
    <name evidence="3" type="ORF">BTU61_00770</name>
    <name evidence="4" type="ORF">J4854_04850</name>
</gene>
<feature type="domain" description="AMP-dependent synthetase/ligase" evidence="2">
    <location>
        <begin position="8"/>
        <end position="346"/>
    </location>
</feature>
<proteinExistence type="predicted"/>
<reference evidence="3" key="1">
    <citation type="submission" date="2016-12" db="EMBL/GenBank/DDBJ databases">
        <title>Draft genome of Streptococcus lactarius CCUG 66490T type strain.</title>
        <authorList>
            <person name="Salva-Serra F."/>
            <person name="Engstrom-Jakobsson H."/>
            <person name="Thorell K."/>
            <person name="Gomila M."/>
            <person name="Gonzales-Siles L."/>
            <person name="Busquets A."/>
            <person name="Jaen-Luchoro D."/>
            <person name="Karlsson R."/>
            <person name="Kristiansson E."/>
            <person name="Moore E."/>
        </authorList>
    </citation>
    <scope>NUCLEOTIDE SEQUENCE</scope>
    <source>
        <strain evidence="3">CCUG 66490</strain>
    </source>
</reference>
<dbReference type="GO" id="GO:0031177">
    <property type="term" value="F:phosphopantetheine binding"/>
    <property type="evidence" value="ECO:0007669"/>
    <property type="project" value="TreeGrafter"/>
</dbReference>
<dbReference type="Proteomes" id="UP000676511">
    <property type="component" value="Chromosome"/>
</dbReference>
<dbReference type="RefSeq" id="WP_200771917.1">
    <property type="nucleotide sequence ID" value="NZ_CP072329.1"/>
</dbReference>
<dbReference type="Gene3D" id="1.10.1200.10">
    <property type="entry name" value="ACP-like"/>
    <property type="match status" value="1"/>
</dbReference>
<protein>
    <submittedName>
        <fullName evidence="4">AMP-binding protein</fullName>
    </submittedName>
</protein>
<keyword evidence="1" id="KW-0175">Coiled coil</keyword>
<evidence type="ECO:0000313" key="4">
    <source>
        <dbReference type="EMBL" id="QUB39776.1"/>
    </source>
</evidence>
<dbReference type="GO" id="GO:0044550">
    <property type="term" value="P:secondary metabolite biosynthetic process"/>
    <property type="evidence" value="ECO:0007669"/>
    <property type="project" value="TreeGrafter"/>
</dbReference>
<dbReference type="Proteomes" id="UP001138780">
    <property type="component" value="Unassembled WGS sequence"/>
</dbReference>
<dbReference type="PANTHER" id="PTHR45527:SF1">
    <property type="entry name" value="FATTY ACID SYNTHASE"/>
    <property type="match status" value="1"/>
</dbReference>
<accession>A0A9X1BC41</accession>
<evidence type="ECO:0000256" key="1">
    <source>
        <dbReference type="SAM" id="Coils"/>
    </source>
</evidence>
<organism evidence="3 6">
    <name type="scientific">Streptococcus lactarius</name>
    <dbReference type="NCBI Taxonomy" id="684066"/>
    <lineage>
        <taxon>Bacteria</taxon>
        <taxon>Bacillati</taxon>
        <taxon>Bacillota</taxon>
        <taxon>Bacilli</taxon>
        <taxon>Lactobacillales</taxon>
        <taxon>Streptococcaceae</taxon>
        <taxon>Streptococcus</taxon>
    </lineage>
</organism>
<evidence type="ECO:0000259" key="2">
    <source>
        <dbReference type="Pfam" id="PF00501"/>
    </source>
</evidence>
<reference evidence="4 5" key="2">
    <citation type="submission" date="2021-03" db="EMBL/GenBank/DDBJ databases">
        <title>Human Oral Microbial Genomes.</title>
        <authorList>
            <person name="Johnston C.D."/>
            <person name="Chen T."/>
            <person name="Dewhirst F.E."/>
        </authorList>
    </citation>
    <scope>NUCLEOTIDE SEQUENCE [LARGE SCALE GENOMIC DNA]</scope>
    <source>
        <strain evidence="4 5">CCUG 66490</strain>
    </source>
</reference>
<dbReference type="Pfam" id="PF00501">
    <property type="entry name" value="AMP-binding"/>
    <property type="match status" value="1"/>
</dbReference>
<name>A0A9X1BC41_9STRE</name>
<dbReference type="SUPFAM" id="SSF56801">
    <property type="entry name" value="Acetyl-CoA synthetase-like"/>
    <property type="match status" value="1"/>
</dbReference>
<dbReference type="PANTHER" id="PTHR45527">
    <property type="entry name" value="NONRIBOSOMAL PEPTIDE SYNTHETASE"/>
    <property type="match status" value="1"/>
</dbReference>
<evidence type="ECO:0000313" key="5">
    <source>
        <dbReference type="Proteomes" id="UP000676511"/>
    </source>
</evidence>
<evidence type="ECO:0000313" key="6">
    <source>
        <dbReference type="Proteomes" id="UP001138780"/>
    </source>
</evidence>
<evidence type="ECO:0000313" key="3">
    <source>
        <dbReference type="EMBL" id="MBK4778745.1"/>
    </source>
</evidence>